<comment type="similarity">
    <text evidence="1 8 9">Belongs to the universal ribosomal protein uS8 family.</text>
</comment>
<dbReference type="InterPro" id="IPR047863">
    <property type="entry name" value="Ribosomal_uS8_CS"/>
</dbReference>
<dbReference type="GO" id="GO:0006412">
    <property type="term" value="P:translation"/>
    <property type="evidence" value="ECO:0007669"/>
    <property type="project" value="UniProtKB-UniRule"/>
</dbReference>
<evidence type="ECO:0000256" key="2">
    <source>
        <dbReference type="ARBA" id="ARBA00022730"/>
    </source>
</evidence>
<dbReference type="HAMAP" id="MF_01302_B">
    <property type="entry name" value="Ribosomal_uS8_B"/>
    <property type="match status" value="1"/>
</dbReference>
<evidence type="ECO:0000313" key="11">
    <source>
        <dbReference type="EMBL" id="SCY50720.1"/>
    </source>
</evidence>
<dbReference type="InterPro" id="IPR035987">
    <property type="entry name" value="Ribosomal_uS8_sf"/>
</dbReference>
<dbReference type="NCBIfam" id="NF001109">
    <property type="entry name" value="PRK00136.1"/>
    <property type="match status" value="1"/>
</dbReference>
<evidence type="ECO:0000256" key="9">
    <source>
        <dbReference type="RuleBase" id="RU003660"/>
    </source>
</evidence>
<dbReference type="InterPro" id="IPR000630">
    <property type="entry name" value="Ribosomal_uS8"/>
</dbReference>
<dbReference type="GO" id="GO:1990904">
    <property type="term" value="C:ribonucleoprotein complex"/>
    <property type="evidence" value="ECO:0007669"/>
    <property type="project" value="UniProtKB-KW"/>
</dbReference>
<evidence type="ECO:0000313" key="12">
    <source>
        <dbReference type="Proteomes" id="UP000032414"/>
    </source>
</evidence>
<dbReference type="Proteomes" id="UP000032414">
    <property type="component" value="Chromosome I"/>
</dbReference>
<dbReference type="Gene3D" id="3.30.1370.30">
    <property type="match status" value="1"/>
</dbReference>
<reference evidence="11 13" key="3">
    <citation type="submission" date="2016-10" db="EMBL/GenBank/DDBJ databases">
        <authorList>
            <person name="Varghese N."/>
            <person name="Submissions S."/>
        </authorList>
    </citation>
    <scope>NUCLEOTIDE SEQUENCE [LARGE SCALE GENOMIC DNA]</scope>
    <source>
        <strain evidence="11 13">ATCC 33218</strain>
    </source>
</reference>
<gene>
    <name evidence="8 10" type="primary">rpsH</name>
    <name evidence="10" type="ORF">LMI_0450</name>
    <name evidence="11" type="ORF">SAMN02982997_01889</name>
</gene>
<evidence type="ECO:0000256" key="8">
    <source>
        <dbReference type="HAMAP-Rule" id="MF_01302"/>
    </source>
</evidence>
<dbReference type="Gene3D" id="3.30.1490.10">
    <property type="match status" value="1"/>
</dbReference>
<dbReference type="GO" id="GO:0005737">
    <property type="term" value="C:cytoplasm"/>
    <property type="evidence" value="ECO:0007669"/>
    <property type="project" value="UniProtKB-ARBA"/>
</dbReference>
<dbReference type="PATRIC" id="fig|451.8.peg.29"/>
<dbReference type="HOGENOM" id="CLU_098428_0_0_6"/>
<dbReference type="STRING" id="451.B6N58_13045"/>
<accession>A0A098GCU0</accession>
<comment type="subunit">
    <text evidence="7 8">Part of the 30S ribosomal subunit. Contacts proteins S5 and S12.</text>
</comment>
<keyword evidence="3 8" id="KW-0694">RNA-binding</keyword>
<reference evidence="10" key="2">
    <citation type="submission" date="2014-09" db="EMBL/GenBank/DDBJ databases">
        <authorList>
            <person name="GOMEZ-VALERO Laura"/>
        </authorList>
    </citation>
    <scope>NUCLEOTIDE SEQUENCE</scope>
    <source>
        <strain evidence="10">ATCC33218</strain>
    </source>
</reference>
<evidence type="ECO:0000313" key="10">
    <source>
        <dbReference type="EMBL" id="CEG59797.1"/>
    </source>
</evidence>
<comment type="function">
    <text evidence="8">One of the primary rRNA binding proteins, it binds directly to 16S rRNA central domain where it helps coordinate assembly of the platform of the 30S subunit.</text>
</comment>
<dbReference type="FunFam" id="3.30.1490.10:FF:000001">
    <property type="entry name" value="30S ribosomal protein S8"/>
    <property type="match status" value="1"/>
</dbReference>
<dbReference type="Pfam" id="PF00410">
    <property type="entry name" value="Ribosomal_S8"/>
    <property type="match status" value="1"/>
</dbReference>
<evidence type="ECO:0000256" key="3">
    <source>
        <dbReference type="ARBA" id="ARBA00022884"/>
    </source>
</evidence>
<evidence type="ECO:0000256" key="1">
    <source>
        <dbReference type="ARBA" id="ARBA00006471"/>
    </source>
</evidence>
<evidence type="ECO:0000313" key="13">
    <source>
        <dbReference type="Proteomes" id="UP000182998"/>
    </source>
</evidence>
<keyword evidence="4 8" id="KW-0689">Ribosomal protein</keyword>
<dbReference type="EMBL" id="FMVN01000009">
    <property type="protein sequence ID" value="SCY50720.1"/>
    <property type="molecule type" value="Genomic_DNA"/>
</dbReference>
<keyword evidence="13" id="KW-1185">Reference proteome</keyword>
<sequence>MSQAVVNPAGKFYSTENTVSMHDPVADMLTRIRNGQQAKHRTVTLNSSKLKEEIARVLKEEGYISDYDVESSENNLKSITIHLKYYHGKPVIDRILRISRPGLRVYKSSKELTPVPGFGVAIVSTSKGVMTHIAAKRNGLGGEVLCEVA</sequence>
<dbReference type="GO" id="GO:0005840">
    <property type="term" value="C:ribosome"/>
    <property type="evidence" value="ECO:0007669"/>
    <property type="project" value="UniProtKB-KW"/>
</dbReference>
<dbReference type="Proteomes" id="UP000182998">
    <property type="component" value="Unassembled WGS sequence"/>
</dbReference>
<evidence type="ECO:0000256" key="7">
    <source>
        <dbReference type="ARBA" id="ARBA00046740"/>
    </source>
</evidence>
<organism evidence="10 12">
    <name type="scientific">Legionella micdadei</name>
    <name type="common">Tatlockia micdadei</name>
    <dbReference type="NCBI Taxonomy" id="451"/>
    <lineage>
        <taxon>Bacteria</taxon>
        <taxon>Pseudomonadati</taxon>
        <taxon>Pseudomonadota</taxon>
        <taxon>Gammaproteobacteria</taxon>
        <taxon>Legionellales</taxon>
        <taxon>Legionellaceae</taxon>
        <taxon>Legionella</taxon>
    </lineage>
</organism>
<dbReference type="SUPFAM" id="SSF56047">
    <property type="entry name" value="Ribosomal protein S8"/>
    <property type="match status" value="1"/>
</dbReference>
<evidence type="ECO:0000256" key="5">
    <source>
        <dbReference type="ARBA" id="ARBA00023274"/>
    </source>
</evidence>
<dbReference type="EMBL" id="LN614830">
    <property type="protein sequence ID" value="CEG59797.1"/>
    <property type="molecule type" value="Genomic_DNA"/>
</dbReference>
<evidence type="ECO:0000256" key="4">
    <source>
        <dbReference type="ARBA" id="ARBA00022980"/>
    </source>
</evidence>
<dbReference type="PANTHER" id="PTHR11758">
    <property type="entry name" value="40S RIBOSOMAL PROTEIN S15A"/>
    <property type="match status" value="1"/>
</dbReference>
<dbReference type="AlphaFoldDB" id="A0A098GCU0"/>
<dbReference type="GO" id="GO:0019843">
    <property type="term" value="F:rRNA binding"/>
    <property type="evidence" value="ECO:0007669"/>
    <property type="project" value="UniProtKB-UniRule"/>
</dbReference>
<proteinExistence type="inferred from homology"/>
<evidence type="ECO:0000256" key="6">
    <source>
        <dbReference type="ARBA" id="ARBA00035258"/>
    </source>
</evidence>
<keyword evidence="5 8" id="KW-0687">Ribonucleoprotein</keyword>
<dbReference type="FunFam" id="3.30.1370.30:FF:000002">
    <property type="entry name" value="30S ribosomal protein S8"/>
    <property type="match status" value="1"/>
</dbReference>
<protein>
    <recommendedName>
        <fullName evidence="6 8">Small ribosomal subunit protein uS8</fullName>
    </recommendedName>
</protein>
<name>A0A098GCU0_LEGMI</name>
<dbReference type="GO" id="GO:0003735">
    <property type="term" value="F:structural constituent of ribosome"/>
    <property type="evidence" value="ECO:0007669"/>
    <property type="project" value="InterPro"/>
</dbReference>
<keyword evidence="2 8" id="KW-0699">rRNA-binding</keyword>
<dbReference type="PROSITE" id="PS00053">
    <property type="entry name" value="RIBOSOMAL_S8"/>
    <property type="match status" value="1"/>
</dbReference>
<dbReference type="KEGG" id="tmc:LMI_0450"/>
<reference evidence="12" key="1">
    <citation type="submission" date="2014-09" db="EMBL/GenBank/DDBJ databases">
        <authorList>
            <person name="Gomez-Valero L."/>
        </authorList>
    </citation>
    <scope>NUCLEOTIDE SEQUENCE [LARGE SCALE GENOMIC DNA]</scope>
    <source>
        <strain evidence="12">ATCC33218</strain>
    </source>
</reference>